<keyword evidence="3" id="KW-1185">Reference proteome</keyword>
<comment type="caution">
    <text evidence="2">The sequence shown here is derived from an EMBL/GenBank/DDBJ whole genome shotgun (WGS) entry which is preliminary data.</text>
</comment>
<sequence>MVGRRLAEAVTPTQSGQVHGQSCGVHTIWVIRKEDEPAGEADFVALHGLGQRRDGAYLNDRIGVDENQNVSNGRLCTGCTSTAEAGVERGGNDPQLVDFRQRANPMVNEHEFVPVT</sequence>
<organism evidence="2 3">
    <name type="scientific">Knoellia aerolata DSM 18566</name>
    <dbReference type="NCBI Taxonomy" id="1385519"/>
    <lineage>
        <taxon>Bacteria</taxon>
        <taxon>Bacillati</taxon>
        <taxon>Actinomycetota</taxon>
        <taxon>Actinomycetes</taxon>
        <taxon>Micrococcales</taxon>
        <taxon>Intrasporangiaceae</taxon>
        <taxon>Knoellia</taxon>
    </lineage>
</organism>
<protein>
    <submittedName>
        <fullName evidence="2">Uncharacterized protein</fullName>
    </submittedName>
</protein>
<dbReference type="Proteomes" id="UP000030013">
    <property type="component" value="Unassembled WGS sequence"/>
</dbReference>
<evidence type="ECO:0000313" key="3">
    <source>
        <dbReference type="Proteomes" id="UP000030013"/>
    </source>
</evidence>
<evidence type="ECO:0000256" key="1">
    <source>
        <dbReference type="SAM" id="MobiDB-lite"/>
    </source>
</evidence>
<feature type="region of interest" description="Disordered" evidence="1">
    <location>
        <begin position="1"/>
        <end position="20"/>
    </location>
</feature>
<name>A0A0A0JXS0_9MICO</name>
<dbReference type="EMBL" id="AVPL01000029">
    <property type="protein sequence ID" value="KGN40867.1"/>
    <property type="molecule type" value="Genomic_DNA"/>
</dbReference>
<reference evidence="2 3" key="1">
    <citation type="submission" date="2013-08" db="EMBL/GenBank/DDBJ databases">
        <title>The genome sequence of Knoellia aerolata.</title>
        <authorList>
            <person name="Zhu W."/>
            <person name="Wang G."/>
        </authorList>
    </citation>
    <scope>NUCLEOTIDE SEQUENCE [LARGE SCALE GENOMIC DNA]</scope>
    <source>
        <strain evidence="2 3">DSM 18566</strain>
    </source>
</reference>
<feature type="compositionally biased region" description="Polar residues" evidence="1">
    <location>
        <begin position="11"/>
        <end position="20"/>
    </location>
</feature>
<accession>A0A0A0JXS0</accession>
<evidence type="ECO:0000313" key="2">
    <source>
        <dbReference type="EMBL" id="KGN40867.1"/>
    </source>
</evidence>
<proteinExistence type="predicted"/>
<dbReference type="AlphaFoldDB" id="A0A0A0JXS0"/>
<gene>
    <name evidence="2" type="ORF">N801_10800</name>
</gene>